<comment type="caution">
    <text evidence="11">The sequence shown here is derived from an EMBL/GenBank/DDBJ whole genome shotgun (WGS) entry which is preliminary data.</text>
</comment>
<dbReference type="UniPathway" id="UPA00538">
    <property type="reaction ID" value="UER00593"/>
</dbReference>
<dbReference type="GO" id="GO:0016992">
    <property type="term" value="F:lipoate synthase activity"/>
    <property type="evidence" value="ECO:0007669"/>
    <property type="project" value="UniProtKB-UniRule"/>
</dbReference>
<dbReference type="EC" id="2.8.1.8" evidence="9"/>
<dbReference type="SMART" id="SM00729">
    <property type="entry name" value="Elp3"/>
    <property type="match status" value="1"/>
</dbReference>
<feature type="binding site" evidence="9">
    <location>
        <position position="81"/>
    </location>
    <ligand>
        <name>[4Fe-4S] cluster</name>
        <dbReference type="ChEBI" id="CHEBI:49883"/>
        <label>2</label>
        <note>4Fe-4S-S-AdoMet</note>
    </ligand>
</feature>
<dbReference type="GO" id="GO:0051539">
    <property type="term" value="F:4 iron, 4 sulfur cluster binding"/>
    <property type="evidence" value="ECO:0007669"/>
    <property type="project" value="UniProtKB-UniRule"/>
</dbReference>
<dbReference type="GO" id="GO:0005737">
    <property type="term" value="C:cytoplasm"/>
    <property type="evidence" value="ECO:0007669"/>
    <property type="project" value="UniProtKB-SubCell"/>
</dbReference>
<dbReference type="AlphaFoldDB" id="A0A2R6ACW9"/>
<evidence type="ECO:0000256" key="1">
    <source>
        <dbReference type="ARBA" id="ARBA00022485"/>
    </source>
</evidence>
<evidence type="ECO:0000256" key="9">
    <source>
        <dbReference type="HAMAP-Rule" id="MF_00206"/>
    </source>
</evidence>
<evidence type="ECO:0000313" key="11">
    <source>
        <dbReference type="EMBL" id="PSN84207.1"/>
    </source>
</evidence>
<keyword evidence="3 9" id="KW-0808">Transferase</keyword>
<dbReference type="InterPro" id="IPR007197">
    <property type="entry name" value="rSAM"/>
</dbReference>
<evidence type="ECO:0000256" key="3">
    <source>
        <dbReference type="ARBA" id="ARBA00022679"/>
    </source>
</evidence>
<feature type="binding site" evidence="9">
    <location>
        <position position="48"/>
    </location>
    <ligand>
        <name>[4Fe-4S] cluster</name>
        <dbReference type="ChEBI" id="CHEBI:49883"/>
        <label>1</label>
    </ligand>
</feature>
<comment type="catalytic activity">
    <reaction evidence="8 9">
        <text>[[Fe-S] cluster scaffold protein carrying a second [4Fe-4S](2+) cluster] + N(6)-octanoyl-L-lysyl-[protein] + 2 oxidized [2Fe-2S]-[ferredoxin] + 2 S-adenosyl-L-methionine + 4 H(+) = [[Fe-S] cluster scaffold protein] + N(6)-[(R)-dihydrolipoyl]-L-lysyl-[protein] + 4 Fe(3+) + 2 hydrogen sulfide + 2 5'-deoxyadenosine + 2 L-methionine + 2 reduced [2Fe-2S]-[ferredoxin]</text>
        <dbReference type="Rhea" id="RHEA:16585"/>
        <dbReference type="Rhea" id="RHEA-COMP:9928"/>
        <dbReference type="Rhea" id="RHEA-COMP:10000"/>
        <dbReference type="Rhea" id="RHEA-COMP:10001"/>
        <dbReference type="Rhea" id="RHEA-COMP:10475"/>
        <dbReference type="Rhea" id="RHEA-COMP:14568"/>
        <dbReference type="Rhea" id="RHEA-COMP:14569"/>
        <dbReference type="ChEBI" id="CHEBI:15378"/>
        <dbReference type="ChEBI" id="CHEBI:17319"/>
        <dbReference type="ChEBI" id="CHEBI:29034"/>
        <dbReference type="ChEBI" id="CHEBI:29919"/>
        <dbReference type="ChEBI" id="CHEBI:33722"/>
        <dbReference type="ChEBI" id="CHEBI:33737"/>
        <dbReference type="ChEBI" id="CHEBI:33738"/>
        <dbReference type="ChEBI" id="CHEBI:57844"/>
        <dbReference type="ChEBI" id="CHEBI:59789"/>
        <dbReference type="ChEBI" id="CHEBI:78809"/>
        <dbReference type="ChEBI" id="CHEBI:83100"/>
        <dbReference type="EC" id="2.8.1.8"/>
    </reaction>
</comment>
<dbReference type="Proteomes" id="UP000240880">
    <property type="component" value="Unassembled WGS sequence"/>
</dbReference>
<dbReference type="NCBIfam" id="TIGR00510">
    <property type="entry name" value="lipA"/>
    <property type="match status" value="1"/>
</dbReference>
<evidence type="ECO:0000256" key="6">
    <source>
        <dbReference type="ARBA" id="ARBA00023004"/>
    </source>
</evidence>
<evidence type="ECO:0000259" key="10">
    <source>
        <dbReference type="PROSITE" id="PS51918"/>
    </source>
</evidence>
<dbReference type="NCBIfam" id="NF009544">
    <property type="entry name" value="PRK12928.1"/>
    <property type="match status" value="1"/>
</dbReference>
<feature type="binding site" evidence="9">
    <location>
        <position position="53"/>
    </location>
    <ligand>
        <name>[4Fe-4S] cluster</name>
        <dbReference type="ChEBI" id="CHEBI:49883"/>
        <label>1</label>
    </ligand>
</feature>
<feature type="domain" description="Radical SAM core" evidence="10">
    <location>
        <begin position="60"/>
        <end position="278"/>
    </location>
</feature>
<comment type="cofactor">
    <cofactor evidence="9">
        <name>[4Fe-4S] cluster</name>
        <dbReference type="ChEBI" id="CHEBI:49883"/>
    </cofactor>
    <text evidence="9">Binds 2 [4Fe-4S] clusters per subunit. One cluster is coordinated with 3 cysteines and an exchangeable S-adenosyl-L-methionine.</text>
</comment>
<evidence type="ECO:0000256" key="4">
    <source>
        <dbReference type="ARBA" id="ARBA00022691"/>
    </source>
</evidence>
<keyword evidence="1 9" id="KW-0004">4Fe-4S</keyword>
<dbReference type="InterPro" id="IPR006638">
    <property type="entry name" value="Elp3/MiaA/NifB-like_rSAM"/>
</dbReference>
<feature type="binding site" evidence="9">
    <location>
        <position position="74"/>
    </location>
    <ligand>
        <name>[4Fe-4S] cluster</name>
        <dbReference type="ChEBI" id="CHEBI:49883"/>
        <label>2</label>
        <note>4Fe-4S-S-AdoMet</note>
    </ligand>
</feature>
<dbReference type="SFLD" id="SFLDG01058">
    <property type="entry name" value="lipoyl_synthase_like"/>
    <property type="match status" value="1"/>
</dbReference>
<keyword evidence="7 9" id="KW-0411">Iron-sulfur</keyword>
<name>A0A2R6ACW9_9ARCH</name>
<sequence length="312" mass="35461">MDQKAVKPVEHYFFVERKPEWLKIRPPSGEKYLFIKKLKEGLELHTVCEEAHCPNIYECWGGGTATFMLLGDTCTRHCRFCAVKSGKPNGYLDPFEPIKVAYAIRQMGLKYAVITSVDRDDLEDGGASHFARTIKEVKRLSPETLIEVLIPDFKGDLNAVKTVVEAKPDVIAHNVETVRRLTPYVRDPRANFDQSLNVLRAVKRFDQAIYTKSSIMLGLGEEKEEVISAMRELREANVDFLTIGQYLRPSRAHLPVKEYVHPLTFEEYKRIAEDMGFKYVAAGPLVRSSYRAGEFFISAIIRQKSVTGGARL</sequence>
<dbReference type="Pfam" id="PF04055">
    <property type="entry name" value="Radical_SAM"/>
    <property type="match status" value="1"/>
</dbReference>
<feature type="binding site" evidence="9">
    <location>
        <position position="78"/>
    </location>
    <ligand>
        <name>[4Fe-4S] cluster</name>
        <dbReference type="ChEBI" id="CHEBI:49883"/>
        <label>2</label>
        <note>4Fe-4S-S-AdoMet</note>
    </ligand>
</feature>
<keyword evidence="5 9" id="KW-0479">Metal-binding</keyword>
<dbReference type="InterPro" id="IPR013785">
    <property type="entry name" value="Aldolase_TIM"/>
</dbReference>
<evidence type="ECO:0000256" key="8">
    <source>
        <dbReference type="ARBA" id="ARBA00047326"/>
    </source>
</evidence>
<protein>
    <recommendedName>
        <fullName evidence="9">Lipoyl synthase</fullName>
        <ecNumber evidence="9">2.8.1.8</ecNumber>
    </recommendedName>
    <alternativeName>
        <fullName evidence="9">Lip-syn</fullName>
        <shortName evidence="9">LS</shortName>
    </alternativeName>
    <alternativeName>
        <fullName evidence="9">Lipoate synthase</fullName>
    </alternativeName>
    <alternativeName>
        <fullName evidence="9">Lipoic acid synthase</fullName>
    </alternativeName>
    <alternativeName>
        <fullName evidence="9">Sulfur insertion protein LipA</fullName>
    </alternativeName>
</protein>
<dbReference type="Gene3D" id="3.20.20.70">
    <property type="entry name" value="Aldolase class I"/>
    <property type="match status" value="1"/>
</dbReference>
<dbReference type="PANTHER" id="PTHR10949">
    <property type="entry name" value="LIPOYL SYNTHASE"/>
    <property type="match status" value="1"/>
</dbReference>
<dbReference type="Pfam" id="PF16881">
    <property type="entry name" value="LIAS_N"/>
    <property type="match status" value="1"/>
</dbReference>
<dbReference type="HAMAP" id="MF_00206">
    <property type="entry name" value="Lipoyl_synth"/>
    <property type="match status" value="1"/>
</dbReference>
<dbReference type="SFLD" id="SFLDS00029">
    <property type="entry name" value="Radical_SAM"/>
    <property type="match status" value="1"/>
</dbReference>
<dbReference type="PIRSF" id="PIRSF005963">
    <property type="entry name" value="Lipoyl_synth"/>
    <property type="match status" value="1"/>
</dbReference>
<dbReference type="GO" id="GO:0046872">
    <property type="term" value="F:metal ion binding"/>
    <property type="evidence" value="ECO:0007669"/>
    <property type="project" value="UniProtKB-KW"/>
</dbReference>
<dbReference type="PANTHER" id="PTHR10949:SF0">
    <property type="entry name" value="LIPOYL SYNTHASE, MITOCHONDRIAL"/>
    <property type="match status" value="1"/>
</dbReference>
<proteinExistence type="inferred from homology"/>
<reference evidence="11 12" key="1">
    <citation type="submission" date="2017-04" db="EMBL/GenBank/DDBJ databases">
        <title>Novel microbial lineages endemic to geothermal iron-oxide mats fill important gaps in the evolutionary history of Archaea.</title>
        <authorList>
            <person name="Jay Z.J."/>
            <person name="Beam J.P."/>
            <person name="Dlakic M."/>
            <person name="Rusch D.B."/>
            <person name="Kozubal M.A."/>
            <person name="Inskeep W.P."/>
        </authorList>
    </citation>
    <scope>NUCLEOTIDE SEQUENCE [LARGE SCALE GENOMIC DNA]</scope>
    <source>
        <strain evidence="11">OSP_D</strain>
    </source>
</reference>
<dbReference type="SFLD" id="SFLDF00271">
    <property type="entry name" value="lipoyl_synthase"/>
    <property type="match status" value="1"/>
</dbReference>
<keyword evidence="6 9" id="KW-0408">Iron</keyword>
<dbReference type="GO" id="GO:0009249">
    <property type="term" value="P:protein lipoylation"/>
    <property type="evidence" value="ECO:0007669"/>
    <property type="project" value="UniProtKB-UniRule"/>
</dbReference>
<evidence type="ECO:0000313" key="12">
    <source>
        <dbReference type="Proteomes" id="UP000240880"/>
    </source>
</evidence>
<dbReference type="EMBL" id="NEXC01000006">
    <property type="protein sequence ID" value="PSN84207.1"/>
    <property type="molecule type" value="Genomic_DNA"/>
</dbReference>
<comment type="function">
    <text evidence="9">Catalyzes the radical-mediated insertion of two sulfur atoms into the C-6 and C-8 positions of the octanoyl moiety bound to the lipoyl domains of lipoate-dependent enzymes, thereby converting the octanoylated domains into lipoylated derivatives.</text>
</comment>
<dbReference type="FunFam" id="3.20.20.70:FF:000040">
    <property type="entry name" value="Lipoyl synthase"/>
    <property type="match status" value="1"/>
</dbReference>
<keyword evidence="2 9" id="KW-0963">Cytoplasm</keyword>
<evidence type="ECO:0000256" key="7">
    <source>
        <dbReference type="ARBA" id="ARBA00023014"/>
    </source>
</evidence>
<evidence type="ECO:0000256" key="2">
    <source>
        <dbReference type="ARBA" id="ARBA00022490"/>
    </source>
</evidence>
<feature type="binding site" evidence="9">
    <location>
        <position position="289"/>
    </location>
    <ligand>
        <name>[4Fe-4S] cluster</name>
        <dbReference type="ChEBI" id="CHEBI:49883"/>
        <label>1</label>
    </ligand>
</feature>
<evidence type="ECO:0000256" key="5">
    <source>
        <dbReference type="ARBA" id="ARBA00022723"/>
    </source>
</evidence>
<comment type="similarity">
    <text evidence="9">Belongs to the radical SAM superfamily. Lipoyl synthase family.</text>
</comment>
<comment type="subcellular location">
    <subcellularLocation>
        <location evidence="9">Cytoplasm</location>
    </subcellularLocation>
</comment>
<organism evidence="11 12">
    <name type="scientific">Candidatus Marsarchaeota G1 archaeon OSP_D</name>
    <dbReference type="NCBI Taxonomy" id="1978155"/>
    <lineage>
        <taxon>Archaea</taxon>
        <taxon>Candidatus Marsarchaeota</taxon>
        <taxon>Candidatus Marsarchaeota group 1</taxon>
    </lineage>
</organism>
<dbReference type="SUPFAM" id="SSF102114">
    <property type="entry name" value="Radical SAM enzymes"/>
    <property type="match status" value="1"/>
</dbReference>
<gene>
    <name evidence="9" type="primary">lipA</name>
    <name evidence="11" type="ORF">B9Q01_01900</name>
</gene>
<accession>A0A2R6ACW9</accession>
<keyword evidence="4 9" id="KW-0949">S-adenosyl-L-methionine</keyword>
<dbReference type="InterPro" id="IPR031691">
    <property type="entry name" value="LIAS_N"/>
</dbReference>
<feature type="binding site" evidence="9">
    <location>
        <position position="59"/>
    </location>
    <ligand>
        <name>[4Fe-4S] cluster</name>
        <dbReference type="ChEBI" id="CHEBI:49883"/>
        <label>1</label>
    </ligand>
</feature>
<dbReference type="PROSITE" id="PS51918">
    <property type="entry name" value="RADICAL_SAM"/>
    <property type="match status" value="1"/>
</dbReference>
<dbReference type="InterPro" id="IPR003698">
    <property type="entry name" value="Lipoyl_synth"/>
</dbReference>
<dbReference type="InterPro" id="IPR058240">
    <property type="entry name" value="rSAM_sf"/>
</dbReference>
<comment type="pathway">
    <text evidence="9">Protein modification; protein lipoylation via endogenous pathway; protein N(6)-(lipoyl)lysine from octanoyl-[acyl-carrier-protein]: step 2/2.</text>
</comment>
<dbReference type="CDD" id="cd01335">
    <property type="entry name" value="Radical_SAM"/>
    <property type="match status" value="1"/>
</dbReference>
<dbReference type="NCBIfam" id="NF004019">
    <property type="entry name" value="PRK05481.1"/>
    <property type="match status" value="1"/>
</dbReference>